<dbReference type="RefSeq" id="XP_018293430.1">
    <property type="nucleotide sequence ID" value="XM_018441280.1"/>
</dbReference>
<evidence type="ECO:0000256" key="1">
    <source>
        <dbReference type="SAM" id="Phobius"/>
    </source>
</evidence>
<dbReference type="GeneID" id="29002186"/>
<evidence type="ECO:0000313" key="3">
    <source>
        <dbReference type="Proteomes" id="UP000077315"/>
    </source>
</evidence>
<keyword evidence="1" id="KW-0812">Transmembrane</keyword>
<dbReference type="AlphaFoldDB" id="A0A167N990"/>
<keyword evidence="3" id="KW-1185">Reference proteome</keyword>
<proteinExistence type="predicted"/>
<keyword evidence="1" id="KW-0472">Membrane</keyword>
<feature type="transmembrane region" description="Helical" evidence="1">
    <location>
        <begin position="60"/>
        <end position="79"/>
    </location>
</feature>
<gene>
    <name evidence="2" type="ORF">PHYBLDRAFT_64311</name>
</gene>
<protein>
    <submittedName>
        <fullName evidence="2">Uncharacterized protein</fullName>
    </submittedName>
</protein>
<name>A0A167N990_PHYB8</name>
<dbReference type="EMBL" id="KV440977">
    <property type="protein sequence ID" value="OAD75390.1"/>
    <property type="molecule type" value="Genomic_DNA"/>
</dbReference>
<dbReference type="InParanoid" id="A0A167N990"/>
<accession>A0A167N990</accession>
<feature type="transmembrane region" description="Helical" evidence="1">
    <location>
        <begin position="12"/>
        <end position="29"/>
    </location>
</feature>
<sequence>MEGVTQALGAAVSYYSILFGSNGISGLYINAPMHRITVPLGCSICQYFFIPLFLYPLAEIVSWKLFFFAVVYGSQIAVCDGTLNNKPLYPETLNAKMYLLV</sequence>
<dbReference type="VEuPathDB" id="FungiDB:PHYBLDRAFT_64311"/>
<organism evidence="2 3">
    <name type="scientific">Phycomyces blakesleeanus (strain ATCC 8743b / DSM 1359 / FGSC 10004 / NBRC 33097 / NRRL 1555)</name>
    <dbReference type="NCBI Taxonomy" id="763407"/>
    <lineage>
        <taxon>Eukaryota</taxon>
        <taxon>Fungi</taxon>
        <taxon>Fungi incertae sedis</taxon>
        <taxon>Mucoromycota</taxon>
        <taxon>Mucoromycotina</taxon>
        <taxon>Mucoromycetes</taxon>
        <taxon>Mucorales</taxon>
        <taxon>Phycomycetaceae</taxon>
        <taxon>Phycomyces</taxon>
    </lineage>
</organism>
<reference evidence="3" key="1">
    <citation type="submission" date="2015-06" db="EMBL/GenBank/DDBJ databases">
        <title>Expansion of signal transduction pathways in fungi by whole-genome duplication.</title>
        <authorList>
            <consortium name="DOE Joint Genome Institute"/>
            <person name="Corrochano L.M."/>
            <person name="Kuo A."/>
            <person name="Marcet-Houben M."/>
            <person name="Polaino S."/>
            <person name="Salamov A."/>
            <person name="Villalobos J.M."/>
            <person name="Alvarez M.I."/>
            <person name="Avalos J."/>
            <person name="Benito E.P."/>
            <person name="Benoit I."/>
            <person name="Burger G."/>
            <person name="Camino L.P."/>
            <person name="Canovas D."/>
            <person name="Cerda-Olmedo E."/>
            <person name="Cheng J.-F."/>
            <person name="Dominguez A."/>
            <person name="Elias M."/>
            <person name="Eslava A.P."/>
            <person name="Glaser F."/>
            <person name="Grimwood J."/>
            <person name="Gutierrez G."/>
            <person name="Heitman J."/>
            <person name="Henrissat B."/>
            <person name="Iturriaga E.A."/>
            <person name="Lang B.F."/>
            <person name="Lavin J.L."/>
            <person name="Lee S."/>
            <person name="Li W."/>
            <person name="Lindquist E."/>
            <person name="Lopez-Garcia S."/>
            <person name="Luque E.M."/>
            <person name="Marcos A.T."/>
            <person name="Martin J."/>
            <person name="McCluskey K."/>
            <person name="Medina H.R."/>
            <person name="Miralles-Duran A."/>
            <person name="Miyazaki A."/>
            <person name="Munoz-Torres E."/>
            <person name="Oguiza J.A."/>
            <person name="Ohm R."/>
            <person name="Olmedo M."/>
            <person name="Orejas M."/>
            <person name="Ortiz-Castellanos L."/>
            <person name="Pisabarro A.G."/>
            <person name="Rodriguez-Romero J."/>
            <person name="Ruiz-Herrera J."/>
            <person name="Ruiz-Vazquez R."/>
            <person name="Sanz C."/>
            <person name="Schackwitz W."/>
            <person name="Schmutz J."/>
            <person name="Shahriari M."/>
            <person name="Shelest E."/>
            <person name="Silva-Franco F."/>
            <person name="Soanes D."/>
            <person name="Syed K."/>
            <person name="Tagua V.G."/>
            <person name="Talbot N.J."/>
            <person name="Thon M."/>
            <person name="De vries R.P."/>
            <person name="Wiebenga A."/>
            <person name="Yadav J.S."/>
            <person name="Braun E.L."/>
            <person name="Baker S."/>
            <person name="Garre V."/>
            <person name="Horwitz B."/>
            <person name="Torres-Martinez S."/>
            <person name="Idnurm A."/>
            <person name="Herrera-Estrella A."/>
            <person name="Gabaldon T."/>
            <person name="Grigoriev I.V."/>
        </authorList>
    </citation>
    <scope>NUCLEOTIDE SEQUENCE [LARGE SCALE GENOMIC DNA]</scope>
    <source>
        <strain evidence="3">NRRL 1555(-)</strain>
    </source>
</reference>
<evidence type="ECO:0000313" key="2">
    <source>
        <dbReference type="EMBL" id="OAD75390.1"/>
    </source>
</evidence>
<keyword evidence="1" id="KW-1133">Transmembrane helix</keyword>
<dbReference type="Proteomes" id="UP000077315">
    <property type="component" value="Unassembled WGS sequence"/>
</dbReference>